<dbReference type="AlphaFoldDB" id="A0A6P1DUU9"/>
<dbReference type="EMBL" id="JAAIJR010000083">
    <property type="protein sequence ID" value="NEX22117.1"/>
    <property type="molecule type" value="Genomic_DNA"/>
</dbReference>
<evidence type="ECO:0000313" key="3">
    <source>
        <dbReference type="Proteomes" id="UP000471640"/>
    </source>
</evidence>
<comment type="caution">
    <text evidence="2">The sequence shown here is derived from an EMBL/GenBank/DDBJ whole genome shotgun (WGS) entry which is preliminary data.</text>
</comment>
<dbReference type="PROSITE" id="PS51459">
    <property type="entry name" value="FIDO"/>
    <property type="match status" value="1"/>
</dbReference>
<sequence>MSEPVWVRQDVMLSIHERLLADHGGPSGLRDVGLLESALARPRQILTYGEPDLADLAAAYAAGIIRNHPFVDGNKRSGFMAAYVFLACNGLSLTATEAAATQAVLDLAAGKIPEDAFAQWLRDHVEGIDDD</sequence>
<organism evidence="2 3">
    <name type="scientific">Thiorhodococcus mannitoliphagus</name>
    <dbReference type="NCBI Taxonomy" id="329406"/>
    <lineage>
        <taxon>Bacteria</taxon>
        <taxon>Pseudomonadati</taxon>
        <taxon>Pseudomonadota</taxon>
        <taxon>Gammaproteobacteria</taxon>
        <taxon>Chromatiales</taxon>
        <taxon>Chromatiaceae</taxon>
        <taxon>Thiorhodococcus</taxon>
    </lineage>
</organism>
<reference evidence="3" key="1">
    <citation type="journal article" date="2020" name="Microbiol. Resour. Announc.">
        <title>Draft Genome Sequences of Thiorhodococcus mannitoliphagus and Thiorhodococcus minor, Purple Sulfur Photosynthetic Bacteria in the Gammaproteobacterial Family Chromatiaceae.</title>
        <authorList>
            <person name="Aviles F.A."/>
            <person name="Meyer T.E."/>
            <person name="Kyndt J.A."/>
        </authorList>
    </citation>
    <scope>NUCLEOTIDE SEQUENCE [LARGE SCALE GENOMIC DNA]</scope>
    <source>
        <strain evidence="3">DSM 18266</strain>
    </source>
</reference>
<feature type="domain" description="Fido" evidence="1">
    <location>
        <begin position="7"/>
        <end position="123"/>
    </location>
</feature>
<dbReference type="InterPro" id="IPR006440">
    <property type="entry name" value="Doc"/>
</dbReference>
<dbReference type="Proteomes" id="UP000471640">
    <property type="component" value="Unassembled WGS sequence"/>
</dbReference>
<dbReference type="GO" id="GO:0016301">
    <property type="term" value="F:kinase activity"/>
    <property type="evidence" value="ECO:0007669"/>
    <property type="project" value="InterPro"/>
</dbReference>
<dbReference type="RefSeq" id="WP_164655216.1">
    <property type="nucleotide sequence ID" value="NZ_JAAIJR010000083.1"/>
</dbReference>
<keyword evidence="3" id="KW-1185">Reference proteome</keyword>
<name>A0A6P1DUU9_9GAMM</name>
<dbReference type="InterPro" id="IPR003812">
    <property type="entry name" value="Fido"/>
</dbReference>
<dbReference type="PANTHER" id="PTHR39426:SF1">
    <property type="entry name" value="HOMOLOGY TO DEATH-ON-CURING PROTEIN OF PHAGE P1"/>
    <property type="match status" value="1"/>
</dbReference>
<gene>
    <name evidence="2" type="ORF">G3480_17700</name>
</gene>
<dbReference type="PIRSF" id="PIRSF018297">
    <property type="entry name" value="Doc"/>
    <property type="match status" value="1"/>
</dbReference>
<dbReference type="Gene3D" id="1.20.120.1870">
    <property type="entry name" value="Fic/DOC protein, Fido domain"/>
    <property type="match status" value="1"/>
</dbReference>
<protein>
    <submittedName>
        <fullName evidence="2">Type II toxin-antitoxin system death-on-curing family toxin</fullName>
    </submittedName>
</protein>
<evidence type="ECO:0000259" key="1">
    <source>
        <dbReference type="PROSITE" id="PS51459"/>
    </source>
</evidence>
<evidence type="ECO:0000313" key="2">
    <source>
        <dbReference type="EMBL" id="NEX22117.1"/>
    </source>
</evidence>
<accession>A0A6P1DUU9</accession>
<reference evidence="2 3" key="2">
    <citation type="submission" date="2020-02" db="EMBL/GenBank/DDBJ databases">
        <title>Genome sequences of Thiorhodococcus mannitoliphagus and Thiorhodococcus minor, purple sulfur photosynthetic bacteria in the gammaproteobacterial family, Chromatiaceae.</title>
        <authorList>
            <person name="Aviles F.A."/>
            <person name="Meyer T.E."/>
            <person name="Kyndt J.A."/>
        </authorList>
    </citation>
    <scope>NUCLEOTIDE SEQUENCE [LARGE SCALE GENOMIC DNA]</scope>
    <source>
        <strain evidence="2 3">DSM 18266</strain>
    </source>
</reference>
<dbReference type="InterPro" id="IPR053737">
    <property type="entry name" value="Type_II_TA_Toxin"/>
</dbReference>
<proteinExistence type="predicted"/>
<dbReference type="SUPFAM" id="SSF140931">
    <property type="entry name" value="Fic-like"/>
    <property type="match status" value="1"/>
</dbReference>
<dbReference type="Pfam" id="PF02661">
    <property type="entry name" value="Fic"/>
    <property type="match status" value="1"/>
</dbReference>
<dbReference type="NCBIfam" id="TIGR01550">
    <property type="entry name" value="DOC_P1"/>
    <property type="match status" value="1"/>
</dbReference>
<dbReference type="InterPro" id="IPR036597">
    <property type="entry name" value="Fido-like_dom_sf"/>
</dbReference>
<dbReference type="PANTHER" id="PTHR39426">
    <property type="entry name" value="HOMOLOGY TO DEATH-ON-CURING PROTEIN OF PHAGE P1"/>
    <property type="match status" value="1"/>
</dbReference>